<name>A0A8T3BJ12_DENNO</name>
<accession>A0A8T3BJ12</accession>
<dbReference type="InterPro" id="IPR032675">
    <property type="entry name" value="LRR_dom_sf"/>
</dbReference>
<dbReference type="SUPFAM" id="SSF52058">
    <property type="entry name" value="L domain-like"/>
    <property type="match status" value="1"/>
</dbReference>
<protein>
    <recommendedName>
        <fullName evidence="1">R13L1/DRL21-like LRR repeat region domain-containing protein</fullName>
    </recommendedName>
</protein>
<dbReference type="PANTHER" id="PTHR47186:SF3">
    <property type="entry name" value="OS09G0267800 PROTEIN"/>
    <property type="match status" value="1"/>
</dbReference>
<dbReference type="Gene3D" id="3.80.10.10">
    <property type="entry name" value="Ribonuclease Inhibitor"/>
    <property type="match status" value="1"/>
</dbReference>
<dbReference type="AlphaFoldDB" id="A0A8T3BJ12"/>
<dbReference type="SMR" id="A0A8T3BJ12"/>
<dbReference type="OrthoDB" id="1711136at2759"/>
<evidence type="ECO:0000313" key="3">
    <source>
        <dbReference type="Proteomes" id="UP000829196"/>
    </source>
</evidence>
<dbReference type="PANTHER" id="PTHR47186">
    <property type="entry name" value="LEUCINE-RICH REPEAT-CONTAINING PROTEIN 57"/>
    <property type="match status" value="1"/>
</dbReference>
<dbReference type="InterPro" id="IPR056789">
    <property type="entry name" value="LRR_R13L1-DRL21"/>
</dbReference>
<dbReference type="EMBL" id="JAGYWB010000008">
    <property type="protein sequence ID" value="KAI0514127.1"/>
    <property type="molecule type" value="Genomic_DNA"/>
</dbReference>
<keyword evidence="3" id="KW-1185">Reference proteome</keyword>
<dbReference type="Proteomes" id="UP000829196">
    <property type="component" value="Unassembled WGS sequence"/>
</dbReference>
<evidence type="ECO:0000313" key="2">
    <source>
        <dbReference type="EMBL" id="KAI0514127.1"/>
    </source>
</evidence>
<reference evidence="2" key="1">
    <citation type="journal article" date="2022" name="Front. Genet.">
        <title>Chromosome-Scale Assembly of the Dendrobium nobile Genome Provides Insights Into the Molecular Mechanism of the Biosynthesis of the Medicinal Active Ingredient of Dendrobium.</title>
        <authorList>
            <person name="Xu Q."/>
            <person name="Niu S.-C."/>
            <person name="Li K.-L."/>
            <person name="Zheng P.-J."/>
            <person name="Zhang X.-J."/>
            <person name="Jia Y."/>
            <person name="Liu Y."/>
            <person name="Niu Y.-X."/>
            <person name="Yu L.-H."/>
            <person name="Chen D.-F."/>
            <person name="Zhang G.-Q."/>
        </authorList>
    </citation>
    <scope>NUCLEOTIDE SEQUENCE</scope>
    <source>
        <tissue evidence="2">Leaf</tissue>
    </source>
</reference>
<organism evidence="2 3">
    <name type="scientific">Dendrobium nobile</name>
    <name type="common">Orchid</name>
    <dbReference type="NCBI Taxonomy" id="94219"/>
    <lineage>
        <taxon>Eukaryota</taxon>
        <taxon>Viridiplantae</taxon>
        <taxon>Streptophyta</taxon>
        <taxon>Embryophyta</taxon>
        <taxon>Tracheophyta</taxon>
        <taxon>Spermatophyta</taxon>
        <taxon>Magnoliopsida</taxon>
        <taxon>Liliopsida</taxon>
        <taxon>Asparagales</taxon>
        <taxon>Orchidaceae</taxon>
        <taxon>Epidendroideae</taxon>
        <taxon>Malaxideae</taxon>
        <taxon>Dendrobiinae</taxon>
        <taxon>Dendrobium</taxon>
    </lineage>
</organism>
<sequence length="373" mass="43580">MSQHLDFLHSALIEMFKASRSLRLLYLLSPEADLKIIPEEIGNLIHLRYLKIDGYMYITRLPRSLSNLYHLQCIIYDRWDSSQYYVHNFLPSGINSLSNLRYVKLPDDCISSICGIGKLKYLTELDNFVVRDVSGYRIGELENMNDLRILGIYNLENVKDSEEACSAKLYAKRRLTRLTLCWNNNDLRNINLDEKVLDNLQPPNCLRNLKIDSYMGARSAIWMNNVNLISNLEVIELRECLEWETLPPFGQLPFLKSLTLWKMPKVKWLQSKYNGNDKYRTFPLLEVLYIYRLEALEDWFEAGVAAEDGCFFPCLIQLYINDVPMLRELPNLPPSLKRLTIWGCHPELYERYGEDGGSDRHKIAHIPDISIYP</sequence>
<dbReference type="Pfam" id="PF25019">
    <property type="entry name" value="LRR_R13L1-DRL21"/>
    <property type="match status" value="1"/>
</dbReference>
<feature type="domain" description="R13L1/DRL21-like LRR repeat region" evidence="1">
    <location>
        <begin position="138"/>
        <end position="263"/>
    </location>
</feature>
<comment type="caution">
    <text evidence="2">The sequence shown here is derived from an EMBL/GenBank/DDBJ whole genome shotgun (WGS) entry which is preliminary data.</text>
</comment>
<proteinExistence type="predicted"/>
<gene>
    <name evidence="2" type="ORF">KFK09_010161</name>
</gene>
<evidence type="ECO:0000259" key="1">
    <source>
        <dbReference type="Pfam" id="PF25019"/>
    </source>
</evidence>